<proteinExistence type="predicted"/>
<feature type="region of interest" description="Disordered" evidence="1">
    <location>
        <begin position="214"/>
        <end position="266"/>
    </location>
</feature>
<dbReference type="PROSITE" id="PS51257">
    <property type="entry name" value="PROKAR_LIPOPROTEIN"/>
    <property type="match status" value="1"/>
</dbReference>
<dbReference type="Pfam" id="PF13519">
    <property type="entry name" value="VWA_2"/>
    <property type="match status" value="1"/>
</dbReference>
<dbReference type="Proteomes" id="UP000231019">
    <property type="component" value="Unassembled WGS sequence"/>
</dbReference>
<feature type="signal peptide" evidence="2">
    <location>
        <begin position="1"/>
        <end position="19"/>
    </location>
</feature>
<sequence length="702" mass="76375">MKWKIFWGLTLSLSLTACTQSLHSPVIDSPQVAAMSAPRPGNMNSNIAPLPKGTRQPGSATDPSAQGQSLQQNFSGVSSGILPRGWPNSLLPASPPALLPPSPGNGQAPLPQPFPTSDISIIEKTTFHGSISDASGLPLGGMVYARSLNLSVPYEAATSLAGGTYAMNNVPPGIEVEITAVLTDHSILRRVEIPKTNKFGNSDINRYDFQVGVTPTATPAPGQTPYPIPSPTPTPSMAPTPLPTPQPEITPYPSPEPTATPFPQQTPAPLANSDFFFFSYDDSASTAGVELSKYALSHQYLPSTTLLRPWEFLNSARFDSSAQESHGLFKISMGIWKYPAGEQTGLENYEFGAHVSSPQISRAQRRNLVLTLVVDVSGSMQEPSQPEKGVSKLSLVQASLKALKANLKAGDIINLVSFSDAPRVRFENYQLNGSIDYEKTIMDMTPEGGTNLEAGMKQAYALANKYYDPNKINRVIMLTDAYANAGDTDVNRVSYYTRINNAEGIYFSGLGFGQNFNEAFLNQLTEAGKGAYFSMITLGDVERAMGERFMGLINVAARDVRFRLEYPKALKRAVSAAEQSSQEAEKVQTSNFSFNTSQFFLEQMQAPGDSTILEQKIRLSIAYTDPVSYQPKLVWVEKTVGELIGKDLENIKDAHLVTLLPRFLKNELNSAQVSQELALLGERKSALAQEYLELLKIAQKLK</sequence>
<keyword evidence="2" id="KW-0732">Signal</keyword>
<dbReference type="PANTHER" id="PTHR10579:SF43">
    <property type="entry name" value="ZINC FINGER (C3HC4-TYPE RING FINGER) FAMILY PROTEIN"/>
    <property type="match status" value="1"/>
</dbReference>
<name>A0A2M7G0G0_9BACT</name>
<dbReference type="InterPro" id="IPR002035">
    <property type="entry name" value="VWF_A"/>
</dbReference>
<evidence type="ECO:0000313" key="5">
    <source>
        <dbReference type="Proteomes" id="UP000231019"/>
    </source>
</evidence>
<dbReference type="PROSITE" id="PS50234">
    <property type="entry name" value="VWFA"/>
    <property type="match status" value="1"/>
</dbReference>
<feature type="region of interest" description="Disordered" evidence="1">
    <location>
        <begin position="92"/>
        <end position="117"/>
    </location>
</feature>
<evidence type="ECO:0000259" key="3">
    <source>
        <dbReference type="PROSITE" id="PS50234"/>
    </source>
</evidence>
<feature type="compositionally biased region" description="Pro residues" evidence="1">
    <location>
        <begin position="93"/>
        <end position="103"/>
    </location>
</feature>
<feature type="domain" description="VWFA" evidence="3">
    <location>
        <begin position="369"/>
        <end position="553"/>
    </location>
</feature>
<accession>A0A2M7G0G0</accession>
<dbReference type="PANTHER" id="PTHR10579">
    <property type="entry name" value="CALCIUM-ACTIVATED CHLORIDE CHANNEL REGULATOR"/>
    <property type="match status" value="1"/>
</dbReference>
<protein>
    <recommendedName>
        <fullName evidence="3">VWFA domain-containing protein</fullName>
    </recommendedName>
</protein>
<evidence type="ECO:0000313" key="4">
    <source>
        <dbReference type="EMBL" id="PIW15084.1"/>
    </source>
</evidence>
<gene>
    <name evidence="4" type="ORF">COW36_19370</name>
</gene>
<evidence type="ECO:0000256" key="2">
    <source>
        <dbReference type="SAM" id="SignalP"/>
    </source>
</evidence>
<dbReference type="SMART" id="SM00327">
    <property type="entry name" value="VWA"/>
    <property type="match status" value="1"/>
</dbReference>
<feature type="chain" id="PRO_5014597986" description="VWFA domain-containing protein" evidence="2">
    <location>
        <begin position="20"/>
        <end position="702"/>
    </location>
</feature>
<dbReference type="EMBL" id="PFFQ01000054">
    <property type="protein sequence ID" value="PIW15084.1"/>
    <property type="molecule type" value="Genomic_DNA"/>
</dbReference>
<dbReference type="AlphaFoldDB" id="A0A2M7G0G0"/>
<dbReference type="SUPFAM" id="SSF53300">
    <property type="entry name" value="vWA-like"/>
    <property type="match status" value="1"/>
</dbReference>
<dbReference type="InterPro" id="IPR036465">
    <property type="entry name" value="vWFA_dom_sf"/>
</dbReference>
<dbReference type="Gene3D" id="3.40.50.410">
    <property type="entry name" value="von Willebrand factor, type A domain"/>
    <property type="match status" value="1"/>
</dbReference>
<organism evidence="4 5">
    <name type="scientific">bacterium (Candidatus Blackallbacteria) CG17_big_fil_post_rev_8_21_14_2_50_48_46</name>
    <dbReference type="NCBI Taxonomy" id="2014261"/>
    <lineage>
        <taxon>Bacteria</taxon>
        <taxon>Candidatus Blackallbacteria</taxon>
    </lineage>
</organism>
<dbReference type="InterPro" id="IPR051266">
    <property type="entry name" value="CLCR"/>
</dbReference>
<evidence type="ECO:0000256" key="1">
    <source>
        <dbReference type="SAM" id="MobiDB-lite"/>
    </source>
</evidence>
<feature type="compositionally biased region" description="Pro residues" evidence="1">
    <location>
        <begin position="222"/>
        <end position="266"/>
    </location>
</feature>
<feature type="compositionally biased region" description="Polar residues" evidence="1">
    <location>
        <begin position="56"/>
        <end position="71"/>
    </location>
</feature>
<feature type="region of interest" description="Disordered" evidence="1">
    <location>
        <begin position="33"/>
        <end position="71"/>
    </location>
</feature>
<comment type="caution">
    <text evidence="4">The sequence shown here is derived from an EMBL/GenBank/DDBJ whole genome shotgun (WGS) entry which is preliminary data.</text>
</comment>
<reference evidence="4 5" key="1">
    <citation type="submission" date="2017-09" db="EMBL/GenBank/DDBJ databases">
        <title>Depth-based differentiation of microbial function through sediment-hosted aquifers and enrichment of novel symbionts in the deep terrestrial subsurface.</title>
        <authorList>
            <person name="Probst A.J."/>
            <person name="Ladd B."/>
            <person name="Jarett J.K."/>
            <person name="Geller-Mcgrath D.E."/>
            <person name="Sieber C.M."/>
            <person name="Emerson J.B."/>
            <person name="Anantharaman K."/>
            <person name="Thomas B.C."/>
            <person name="Malmstrom R."/>
            <person name="Stieglmeier M."/>
            <person name="Klingl A."/>
            <person name="Woyke T."/>
            <person name="Ryan C.M."/>
            <person name="Banfield J.F."/>
        </authorList>
    </citation>
    <scope>NUCLEOTIDE SEQUENCE [LARGE SCALE GENOMIC DNA]</scope>
    <source>
        <strain evidence="4">CG17_big_fil_post_rev_8_21_14_2_50_48_46</strain>
    </source>
</reference>